<comment type="caution">
    <text evidence="4">The sequence shown here is derived from an EMBL/GenBank/DDBJ whole genome shotgun (WGS) entry which is preliminary data.</text>
</comment>
<dbReference type="Pfam" id="PF13205">
    <property type="entry name" value="Big_5"/>
    <property type="match status" value="2"/>
</dbReference>
<evidence type="ECO:0000256" key="1">
    <source>
        <dbReference type="ARBA" id="ARBA00022729"/>
    </source>
</evidence>
<dbReference type="EMBL" id="DSVI01000004">
    <property type="protein sequence ID" value="HGT46813.1"/>
    <property type="molecule type" value="Genomic_DNA"/>
</dbReference>
<feature type="domain" description="SbsA Ig-like" evidence="3">
    <location>
        <begin position="33"/>
        <end position="133"/>
    </location>
</feature>
<dbReference type="InterPro" id="IPR032812">
    <property type="entry name" value="SbsA_Ig"/>
</dbReference>
<feature type="domain" description="SbsA Ig-like" evidence="3">
    <location>
        <begin position="347"/>
        <end position="451"/>
    </location>
</feature>
<sequence>MVKSAKIIFAVASVIFLFSNCANQLPPSGGDIDTTPPEIIYSFPEDGTVNFKENYFEVKFSEYVDKRSFREAIFISPAIEGEIEVDWTGRTATVSFPKGLKPNLTYVVNIGTDVVDLNNRNRMASSFTLTFSTGNEIDRRKISGKIFNKDADGTLIFAYMMKDDTTSYLLSKPDYISQVGKDGGFVLNGLASSKYRIFAVKDQFKDYIFQSDQDMIGIPYQDIYLAKDDSLFNGLNYFLFKADTIKPRLFEALMTDERHLIAKFSEEIDTSNIKADNFRIIDSTFNLISNILYAYKGSGKKEEIVLVPEEKLNKSEQLYLLADKLIDLSKNETEFDKVSIVISDRSDTTSLKIVKTEPVQNSKTDFLNPDILIFFDDAFAKENITSAIEFTDSLGNKVPFNISFPDDATLKIIPILNLKPDFGYSVKIDLNKFEDANGNKIDSIYQLKFSTLTGLEFTGVSGKISSSDTTLVLVLENSAKPEKKYFTKPDANLNFSFERIEAGGYRLWAFKDFNNDGQYDYGWFYPFRFSEKFYFYPEELNLRPRWTLTDLLFEIKE</sequence>
<accession>A0A832DEQ6</accession>
<proteinExistence type="predicted"/>
<evidence type="ECO:0000259" key="3">
    <source>
        <dbReference type="Pfam" id="PF13205"/>
    </source>
</evidence>
<feature type="signal peptide" evidence="2">
    <location>
        <begin position="1"/>
        <end position="24"/>
    </location>
</feature>
<dbReference type="AlphaFoldDB" id="A0A832DEQ6"/>
<keyword evidence="1 2" id="KW-0732">Signal</keyword>
<gene>
    <name evidence="4" type="ORF">ENS56_02130</name>
</gene>
<protein>
    <recommendedName>
        <fullName evidence="3">SbsA Ig-like domain-containing protein</fullName>
    </recommendedName>
</protein>
<evidence type="ECO:0000313" key="4">
    <source>
        <dbReference type="EMBL" id="HGT46813.1"/>
    </source>
</evidence>
<reference evidence="4" key="1">
    <citation type="journal article" date="2020" name="mSystems">
        <title>Genome- and Community-Level Interaction Insights into Carbon Utilization and Element Cycling Functions of Hydrothermarchaeota in Hydrothermal Sediment.</title>
        <authorList>
            <person name="Zhou Z."/>
            <person name="Liu Y."/>
            <person name="Xu W."/>
            <person name="Pan J."/>
            <person name="Luo Z.H."/>
            <person name="Li M."/>
        </authorList>
    </citation>
    <scope>NUCLEOTIDE SEQUENCE [LARGE SCALE GENOMIC DNA]</scope>
    <source>
        <strain evidence="4">SpSt-500</strain>
    </source>
</reference>
<feature type="chain" id="PRO_5032515668" description="SbsA Ig-like domain-containing protein" evidence="2">
    <location>
        <begin position="25"/>
        <end position="557"/>
    </location>
</feature>
<evidence type="ECO:0000256" key="2">
    <source>
        <dbReference type="SAM" id="SignalP"/>
    </source>
</evidence>
<name>A0A832DEQ6_9BACT</name>
<organism evidence="4">
    <name type="scientific">Ignavibacterium album</name>
    <dbReference type="NCBI Taxonomy" id="591197"/>
    <lineage>
        <taxon>Bacteria</taxon>
        <taxon>Pseudomonadati</taxon>
        <taxon>Ignavibacteriota</taxon>
        <taxon>Ignavibacteria</taxon>
        <taxon>Ignavibacteriales</taxon>
        <taxon>Ignavibacteriaceae</taxon>
        <taxon>Ignavibacterium</taxon>
    </lineage>
</organism>